<protein>
    <submittedName>
        <fullName evidence="1">Uncharacterized protein</fullName>
    </submittedName>
</protein>
<sequence>MSEVAYSAATDQCFGADGSLFDLGEFERQFVVTPAVEGLTRLGIEYLPATAFYQTGEAGQWFERLRVDAGSLAGWCRHAESETTITYVNFPMGRVSRTGATVVGYVDLSMDQISLTMGCSRDLRLYWSGVQEDYRESQADTSYVSETDQFLSALYRLSVVDDGQPALEFGFDFIERAFRANNLARIDRVLAHAQPSQITVWASVGMLRATFRAKDKLGAWQRFFEGTRTVLREKNLNDKKMLRGL</sequence>
<gene>
    <name evidence="1" type="ORF">SAMN05192543_1055</name>
</gene>
<name>A0A1I3MK06_9BURK</name>
<accession>A0A1I3MK06</accession>
<dbReference type="STRING" id="420953.SAMN05192543_1055"/>
<organism evidence="1 2">
    <name type="scientific">Paraburkholderia megapolitana</name>
    <dbReference type="NCBI Taxonomy" id="420953"/>
    <lineage>
        <taxon>Bacteria</taxon>
        <taxon>Pseudomonadati</taxon>
        <taxon>Pseudomonadota</taxon>
        <taxon>Betaproteobacteria</taxon>
        <taxon>Burkholderiales</taxon>
        <taxon>Burkholderiaceae</taxon>
        <taxon>Paraburkholderia</taxon>
    </lineage>
</organism>
<keyword evidence="2" id="KW-1185">Reference proteome</keyword>
<dbReference type="RefSeq" id="WP_143098091.1">
    <property type="nucleotide sequence ID" value="NZ_CP041745.1"/>
</dbReference>
<reference evidence="1 2" key="1">
    <citation type="submission" date="2016-10" db="EMBL/GenBank/DDBJ databases">
        <authorList>
            <person name="de Groot N.N."/>
        </authorList>
    </citation>
    <scope>NUCLEOTIDE SEQUENCE [LARGE SCALE GENOMIC DNA]</scope>
    <source>
        <strain evidence="1 2">LMG 23650</strain>
    </source>
</reference>
<dbReference type="Proteomes" id="UP000199548">
    <property type="component" value="Unassembled WGS sequence"/>
</dbReference>
<dbReference type="EMBL" id="FOQU01000005">
    <property type="protein sequence ID" value="SFI97313.1"/>
    <property type="molecule type" value="Genomic_DNA"/>
</dbReference>
<evidence type="ECO:0000313" key="2">
    <source>
        <dbReference type="Proteomes" id="UP000199548"/>
    </source>
</evidence>
<dbReference type="AlphaFoldDB" id="A0A1I3MK06"/>
<evidence type="ECO:0000313" key="1">
    <source>
        <dbReference type="EMBL" id="SFI97313.1"/>
    </source>
</evidence>
<proteinExistence type="predicted"/>